<dbReference type="Proteomes" id="UP001054837">
    <property type="component" value="Unassembled WGS sequence"/>
</dbReference>
<evidence type="ECO:0000313" key="1">
    <source>
        <dbReference type="EMBL" id="GIY51320.1"/>
    </source>
</evidence>
<keyword evidence="2" id="KW-1185">Reference proteome</keyword>
<dbReference type="AlphaFoldDB" id="A0AAV4U0M6"/>
<comment type="caution">
    <text evidence="1">The sequence shown here is derived from an EMBL/GenBank/DDBJ whole genome shotgun (WGS) entry which is preliminary data.</text>
</comment>
<reference evidence="1 2" key="1">
    <citation type="submission" date="2021-06" db="EMBL/GenBank/DDBJ databases">
        <title>Caerostris darwini draft genome.</title>
        <authorList>
            <person name="Kono N."/>
            <person name="Arakawa K."/>
        </authorList>
    </citation>
    <scope>NUCLEOTIDE SEQUENCE [LARGE SCALE GENOMIC DNA]</scope>
</reference>
<protein>
    <submittedName>
        <fullName evidence="1">Uncharacterized protein</fullName>
    </submittedName>
</protein>
<gene>
    <name evidence="1" type="ORF">CDAR_69441</name>
</gene>
<evidence type="ECO:0000313" key="2">
    <source>
        <dbReference type="Proteomes" id="UP001054837"/>
    </source>
</evidence>
<name>A0AAV4U0M6_9ARAC</name>
<accession>A0AAV4U0M6</accession>
<proteinExistence type="predicted"/>
<sequence length="88" mass="10179">MNNHCHVVWNQQYSNLSPSPTSSYPVEDFSVNRFMSNSGREAETFGSLVTYFRTKFSSVQTLNVLSTKRCKWNITLLACLSKIYRKMT</sequence>
<dbReference type="EMBL" id="BPLQ01010518">
    <property type="protein sequence ID" value="GIY51320.1"/>
    <property type="molecule type" value="Genomic_DNA"/>
</dbReference>
<organism evidence="1 2">
    <name type="scientific">Caerostris darwini</name>
    <dbReference type="NCBI Taxonomy" id="1538125"/>
    <lineage>
        <taxon>Eukaryota</taxon>
        <taxon>Metazoa</taxon>
        <taxon>Ecdysozoa</taxon>
        <taxon>Arthropoda</taxon>
        <taxon>Chelicerata</taxon>
        <taxon>Arachnida</taxon>
        <taxon>Araneae</taxon>
        <taxon>Araneomorphae</taxon>
        <taxon>Entelegynae</taxon>
        <taxon>Araneoidea</taxon>
        <taxon>Araneidae</taxon>
        <taxon>Caerostris</taxon>
    </lineage>
</organism>